<dbReference type="PANTHER" id="PTHR43408">
    <property type="entry name" value="FMN REDUCTASE (NADPH)"/>
    <property type="match status" value="1"/>
</dbReference>
<proteinExistence type="inferred from homology"/>
<dbReference type="GO" id="GO:0046306">
    <property type="term" value="P:alkanesulfonate catabolic process"/>
    <property type="evidence" value="ECO:0007669"/>
    <property type="project" value="InterPro"/>
</dbReference>
<dbReference type="AlphaFoldDB" id="A0A1H2BHG9"/>
<protein>
    <submittedName>
        <fullName evidence="6">FMN reductase</fullName>
    </submittedName>
</protein>
<dbReference type="InterPro" id="IPR020048">
    <property type="entry name" value="NADPH-dep_FMN_reduc_SsuE"/>
</dbReference>
<evidence type="ECO:0000259" key="5">
    <source>
        <dbReference type="Pfam" id="PF03358"/>
    </source>
</evidence>
<accession>A0A1H2BHG9</accession>
<dbReference type="PANTHER" id="PTHR43408:SF1">
    <property type="entry name" value="FMN REDUCTASE (NADPH)"/>
    <property type="match status" value="1"/>
</dbReference>
<organism evidence="6 7">
    <name type="scientific">Bradyrhizobium canariense</name>
    <dbReference type="NCBI Taxonomy" id="255045"/>
    <lineage>
        <taxon>Bacteria</taxon>
        <taxon>Pseudomonadati</taxon>
        <taxon>Pseudomonadota</taxon>
        <taxon>Alphaproteobacteria</taxon>
        <taxon>Hyphomicrobiales</taxon>
        <taxon>Nitrobacteraceae</taxon>
        <taxon>Bradyrhizobium</taxon>
    </lineage>
</organism>
<sequence length="193" mass="20981">MSKQLVLAISSSPSPTSKTARVADYVLQRISEPTLMTRHIRLRDMDPEALISAKSSHVSVARTVTAIEQADGVVITTPIFKASYSGLLKIFLDLLPQFALAGKAVLPVATGGSVAHLLALDYSLRPVLQSMGARHIVQSLFVPESEMQVVDEQLRIGEQTDAMLNEAIHHFKCSVGATTEDRFLGHPRPVRNA</sequence>
<comment type="similarity">
    <text evidence="1">Belongs to the SsuE family.</text>
</comment>
<dbReference type="Proteomes" id="UP000243904">
    <property type="component" value="Chromosome I"/>
</dbReference>
<gene>
    <name evidence="6" type="ORF">SAMN05444158_7187</name>
</gene>
<evidence type="ECO:0000256" key="4">
    <source>
        <dbReference type="ARBA" id="ARBA00023002"/>
    </source>
</evidence>
<evidence type="ECO:0000256" key="2">
    <source>
        <dbReference type="ARBA" id="ARBA00022630"/>
    </source>
</evidence>
<keyword evidence="3" id="KW-0288">FMN</keyword>
<keyword evidence="2" id="KW-0285">Flavoprotein</keyword>
<evidence type="ECO:0000313" key="7">
    <source>
        <dbReference type="Proteomes" id="UP000243904"/>
    </source>
</evidence>
<dbReference type="Pfam" id="PF03358">
    <property type="entry name" value="FMN_red"/>
    <property type="match status" value="1"/>
</dbReference>
<dbReference type="InterPro" id="IPR005025">
    <property type="entry name" value="FMN_Rdtase-like_dom"/>
</dbReference>
<dbReference type="SUPFAM" id="SSF52218">
    <property type="entry name" value="Flavoproteins"/>
    <property type="match status" value="1"/>
</dbReference>
<evidence type="ECO:0000313" key="6">
    <source>
        <dbReference type="EMBL" id="SDT57703.1"/>
    </source>
</evidence>
<keyword evidence="4" id="KW-0560">Oxidoreductase</keyword>
<reference evidence="7" key="1">
    <citation type="submission" date="2016-10" db="EMBL/GenBank/DDBJ databases">
        <authorList>
            <person name="Varghese N."/>
            <person name="Submissions S."/>
        </authorList>
    </citation>
    <scope>NUCLEOTIDE SEQUENCE [LARGE SCALE GENOMIC DNA]</scope>
    <source>
        <strain evidence="7">GAS369</strain>
    </source>
</reference>
<feature type="domain" description="NADPH-dependent FMN reductase-like" evidence="5">
    <location>
        <begin position="6"/>
        <end position="142"/>
    </location>
</feature>
<dbReference type="InterPro" id="IPR029039">
    <property type="entry name" value="Flavoprotein-like_sf"/>
</dbReference>
<dbReference type="NCBIfam" id="TIGR03567">
    <property type="entry name" value="FMN_reduc_SsuE"/>
    <property type="match status" value="1"/>
</dbReference>
<dbReference type="GO" id="GO:0008752">
    <property type="term" value="F:FMN reductase [NAD(P)H] activity"/>
    <property type="evidence" value="ECO:0007669"/>
    <property type="project" value="InterPro"/>
</dbReference>
<evidence type="ECO:0000256" key="3">
    <source>
        <dbReference type="ARBA" id="ARBA00022643"/>
    </source>
</evidence>
<keyword evidence="7" id="KW-1185">Reference proteome</keyword>
<dbReference type="Gene3D" id="3.40.50.360">
    <property type="match status" value="1"/>
</dbReference>
<dbReference type="InterPro" id="IPR051814">
    <property type="entry name" value="NAD(P)H-dep_FMN_reductase"/>
</dbReference>
<dbReference type="EMBL" id="LT629750">
    <property type="protein sequence ID" value="SDT57703.1"/>
    <property type="molecule type" value="Genomic_DNA"/>
</dbReference>
<dbReference type="RefSeq" id="WP_146690681.1">
    <property type="nucleotide sequence ID" value="NZ_LT629750.1"/>
</dbReference>
<evidence type="ECO:0000256" key="1">
    <source>
        <dbReference type="ARBA" id="ARBA00005990"/>
    </source>
</evidence>
<name>A0A1H2BHG9_9BRAD</name>